<name>A0AAD3P1N3_NEPGR</name>
<keyword evidence="1" id="KW-0863">Zinc-finger</keyword>
<feature type="region of interest" description="Disordered" evidence="2">
    <location>
        <begin position="1"/>
        <end position="50"/>
    </location>
</feature>
<protein>
    <recommendedName>
        <fullName evidence="3">C2H2-type domain-containing protein</fullName>
    </recommendedName>
</protein>
<evidence type="ECO:0000256" key="2">
    <source>
        <dbReference type="SAM" id="MobiDB-lite"/>
    </source>
</evidence>
<dbReference type="EMBL" id="BSYO01000001">
    <property type="protein sequence ID" value="GMG98439.1"/>
    <property type="molecule type" value="Genomic_DNA"/>
</dbReference>
<reference evidence="4" key="1">
    <citation type="submission" date="2023-05" db="EMBL/GenBank/DDBJ databases">
        <title>Nepenthes gracilis genome sequencing.</title>
        <authorList>
            <person name="Fukushima K."/>
        </authorList>
    </citation>
    <scope>NUCLEOTIDE SEQUENCE</scope>
    <source>
        <strain evidence="4">SING2019-196</strain>
    </source>
</reference>
<keyword evidence="5" id="KW-1185">Reference proteome</keyword>
<sequence length="204" mass="21338">MKQGEPPSPGSPRTPKRKNMEENPTPPNVSGGPAGITSTAAPMGSSGASLSGSALFRAAIGSLGSFSGFPSGDYPGPESERTCTTCNKVFGSTKGLHGHLWVHRKPKPKWKPQVNEPEPEPEQKDIIEDVGGPLKPVPGEEGRKGSSSVVQSTVGQEEWALAQTSSSSFPFDLNSPAQSTAQPPAPMFDFDLNMPPPSDGEGTE</sequence>
<accession>A0AAD3P1N3</accession>
<dbReference type="GO" id="GO:0008270">
    <property type="term" value="F:zinc ion binding"/>
    <property type="evidence" value="ECO:0007669"/>
    <property type="project" value="UniProtKB-KW"/>
</dbReference>
<dbReference type="SUPFAM" id="SSF57667">
    <property type="entry name" value="beta-beta-alpha zinc fingers"/>
    <property type="match status" value="1"/>
</dbReference>
<dbReference type="AlphaFoldDB" id="A0AAD3P1N3"/>
<dbReference type="PROSITE" id="PS50157">
    <property type="entry name" value="ZINC_FINGER_C2H2_2"/>
    <property type="match status" value="1"/>
</dbReference>
<feature type="compositionally biased region" description="Low complexity" evidence="2">
    <location>
        <begin position="145"/>
        <end position="156"/>
    </location>
</feature>
<feature type="domain" description="C2H2-type" evidence="3">
    <location>
        <begin position="81"/>
        <end position="108"/>
    </location>
</feature>
<dbReference type="PROSITE" id="PS00028">
    <property type="entry name" value="ZINC_FINGER_C2H2_1"/>
    <property type="match status" value="1"/>
</dbReference>
<evidence type="ECO:0000259" key="3">
    <source>
        <dbReference type="PROSITE" id="PS50157"/>
    </source>
</evidence>
<dbReference type="InterPro" id="IPR036236">
    <property type="entry name" value="Znf_C2H2_sf"/>
</dbReference>
<comment type="caution">
    <text evidence="4">The sequence shown here is derived from an EMBL/GenBank/DDBJ whole genome shotgun (WGS) entry which is preliminary data.</text>
</comment>
<evidence type="ECO:0000256" key="1">
    <source>
        <dbReference type="PROSITE-ProRule" id="PRU00042"/>
    </source>
</evidence>
<gene>
    <name evidence="4" type="ORF">Nepgr_000279</name>
</gene>
<dbReference type="Proteomes" id="UP001279734">
    <property type="component" value="Unassembled WGS sequence"/>
</dbReference>
<feature type="compositionally biased region" description="Pro residues" evidence="2">
    <location>
        <begin position="1"/>
        <end position="12"/>
    </location>
</feature>
<proteinExistence type="predicted"/>
<evidence type="ECO:0000313" key="4">
    <source>
        <dbReference type="EMBL" id="GMG98439.1"/>
    </source>
</evidence>
<dbReference type="InterPro" id="IPR013087">
    <property type="entry name" value="Znf_C2H2_type"/>
</dbReference>
<keyword evidence="1" id="KW-0479">Metal-binding</keyword>
<organism evidence="4 5">
    <name type="scientific">Nepenthes gracilis</name>
    <name type="common">Slender pitcher plant</name>
    <dbReference type="NCBI Taxonomy" id="150966"/>
    <lineage>
        <taxon>Eukaryota</taxon>
        <taxon>Viridiplantae</taxon>
        <taxon>Streptophyta</taxon>
        <taxon>Embryophyta</taxon>
        <taxon>Tracheophyta</taxon>
        <taxon>Spermatophyta</taxon>
        <taxon>Magnoliopsida</taxon>
        <taxon>eudicotyledons</taxon>
        <taxon>Gunneridae</taxon>
        <taxon>Pentapetalae</taxon>
        <taxon>Caryophyllales</taxon>
        <taxon>Nepenthaceae</taxon>
        <taxon>Nepenthes</taxon>
    </lineage>
</organism>
<feature type="region of interest" description="Disordered" evidence="2">
    <location>
        <begin position="105"/>
        <end position="204"/>
    </location>
</feature>
<evidence type="ECO:0000313" key="5">
    <source>
        <dbReference type="Proteomes" id="UP001279734"/>
    </source>
</evidence>
<keyword evidence="1" id="KW-0862">Zinc</keyword>